<organism evidence="1 2">
    <name type="scientific">Pistacia atlantica</name>
    <dbReference type="NCBI Taxonomy" id="434234"/>
    <lineage>
        <taxon>Eukaryota</taxon>
        <taxon>Viridiplantae</taxon>
        <taxon>Streptophyta</taxon>
        <taxon>Embryophyta</taxon>
        <taxon>Tracheophyta</taxon>
        <taxon>Spermatophyta</taxon>
        <taxon>Magnoliopsida</taxon>
        <taxon>eudicotyledons</taxon>
        <taxon>Gunneridae</taxon>
        <taxon>Pentapetalae</taxon>
        <taxon>rosids</taxon>
        <taxon>malvids</taxon>
        <taxon>Sapindales</taxon>
        <taxon>Anacardiaceae</taxon>
        <taxon>Pistacia</taxon>
    </lineage>
</organism>
<proteinExistence type="predicted"/>
<reference evidence="2" key="1">
    <citation type="journal article" date="2023" name="G3 (Bethesda)">
        <title>Genome assembly and association tests identify interacting loci associated with vigor, precocity, and sex in interspecific pistachio rootstocks.</title>
        <authorList>
            <person name="Palmer W."/>
            <person name="Jacygrad E."/>
            <person name="Sagayaradj S."/>
            <person name="Cavanaugh K."/>
            <person name="Han R."/>
            <person name="Bertier L."/>
            <person name="Beede B."/>
            <person name="Kafkas S."/>
            <person name="Golino D."/>
            <person name="Preece J."/>
            <person name="Michelmore R."/>
        </authorList>
    </citation>
    <scope>NUCLEOTIDE SEQUENCE [LARGE SCALE GENOMIC DNA]</scope>
</reference>
<accession>A0ACC1CD22</accession>
<name>A0ACC1CD22_9ROSI</name>
<dbReference type="Proteomes" id="UP001164250">
    <property type="component" value="Chromosome 1"/>
</dbReference>
<evidence type="ECO:0000313" key="1">
    <source>
        <dbReference type="EMBL" id="KAJ0113506.1"/>
    </source>
</evidence>
<protein>
    <submittedName>
        <fullName evidence="1">Uncharacterized protein</fullName>
    </submittedName>
</protein>
<sequence length="128" mass="14779">MIISPKLLFIVGNLIVVILIRESKFFASDTSSASKVYYDEYINKCKSTCTGAHQNFSTLEVEKIKEKKQEKYCSEENVVLENNEIQELEGKVDRQSAFPAEELNKRAEDFIARVNRRRRLEARLLNCG</sequence>
<keyword evidence="2" id="KW-1185">Reference proteome</keyword>
<evidence type="ECO:0000313" key="2">
    <source>
        <dbReference type="Proteomes" id="UP001164250"/>
    </source>
</evidence>
<dbReference type="EMBL" id="CM047897">
    <property type="protein sequence ID" value="KAJ0113506.1"/>
    <property type="molecule type" value="Genomic_DNA"/>
</dbReference>
<comment type="caution">
    <text evidence="1">The sequence shown here is derived from an EMBL/GenBank/DDBJ whole genome shotgun (WGS) entry which is preliminary data.</text>
</comment>
<gene>
    <name evidence="1" type="ORF">Patl1_01253</name>
</gene>